<sequence>MRVDQDATVGDFVSFYRALEQMGFRAIRVFSELAEEPRRFGRIDLSDEPKRIAFVAHMRAFASAHGLEFHQEPWDEDDGFYMTGDGMTITCMRLRSAEDYQIMLELRPRSNGQTPTEPMMDELVAQFSTALSAIDGAAFVVERSSRDT</sequence>
<gene>
    <name evidence="1" type="ORF">DSM104635_03335</name>
</gene>
<dbReference type="RefSeq" id="WP_158767259.1">
    <property type="nucleotide sequence ID" value="NZ_CP047045.1"/>
</dbReference>
<protein>
    <submittedName>
        <fullName evidence="1">Uncharacterized protein</fullName>
    </submittedName>
</protein>
<keyword evidence="2" id="KW-1185">Reference proteome</keyword>
<dbReference type="EMBL" id="CP047045">
    <property type="protein sequence ID" value="QGZ96475.1"/>
    <property type="molecule type" value="Genomic_DNA"/>
</dbReference>
<name>A0A6I6MLZ2_9CAUL</name>
<evidence type="ECO:0000313" key="1">
    <source>
        <dbReference type="EMBL" id="QGZ96475.1"/>
    </source>
</evidence>
<dbReference type="AlphaFoldDB" id="A0A6I6MLZ2"/>
<proteinExistence type="predicted"/>
<dbReference type="KEGG" id="tsv:DSM104635_03335"/>
<reference evidence="2" key="1">
    <citation type="submission" date="2019-12" db="EMBL/GenBank/DDBJ databases">
        <title>Complete genome of Terracaulis silvestris 0127_4.</title>
        <authorList>
            <person name="Vieira S."/>
            <person name="Riedel T."/>
            <person name="Sproer C."/>
            <person name="Pascual J."/>
            <person name="Boedeker C."/>
            <person name="Overmann J."/>
        </authorList>
    </citation>
    <scope>NUCLEOTIDE SEQUENCE [LARGE SCALE GENOMIC DNA]</scope>
    <source>
        <strain evidence="2">0127_4</strain>
    </source>
</reference>
<accession>A0A6I6MLZ2</accession>
<organism evidence="1 2">
    <name type="scientific">Terricaulis silvestris</name>
    <dbReference type="NCBI Taxonomy" id="2686094"/>
    <lineage>
        <taxon>Bacteria</taxon>
        <taxon>Pseudomonadati</taxon>
        <taxon>Pseudomonadota</taxon>
        <taxon>Alphaproteobacteria</taxon>
        <taxon>Caulobacterales</taxon>
        <taxon>Caulobacteraceae</taxon>
        <taxon>Terricaulis</taxon>
    </lineage>
</organism>
<evidence type="ECO:0000313" key="2">
    <source>
        <dbReference type="Proteomes" id="UP000431269"/>
    </source>
</evidence>
<dbReference type="Proteomes" id="UP000431269">
    <property type="component" value="Chromosome"/>
</dbReference>